<dbReference type="AlphaFoldDB" id="L0A8W6"/>
<keyword evidence="2" id="KW-1185">Reference proteome</keyword>
<accession>L0A8W6</accession>
<evidence type="ECO:0000313" key="1">
    <source>
        <dbReference type="EMBL" id="AFZ70323.1"/>
    </source>
</evidence>
<protein>
    <submittedName>
        <fullName evidence="1">Putative metal-dependent hydrolase (Urease superfamily)</fullName>
    </submittedName>
</protein>
<dbReference type="eggNOG" id="arCOG00893">
    <property type="taxonomic scope" value="Archaea"/>
</dbReference>
<dbReference type="STRING" id="1056495.Calag_0564"/>
<evidence type="ECO:0000313" key="2">
    <source>
        <dbReference type="Proteomes" id="UP000010469"/>
    </source>
</evidence>
<sequence length="282" mass="32594">MIFADAHSHINPIKGLGYKISEKFKSNDGWFIAYISSSPWDYFDDFNGFDSYEKMINYQINECQKSNEIGVKTACIAGFHPEDIDFLIDKVKMSPSSVLNLGLKVIEYEASLCKEGKLFGIGEVGRQHYKTQSERVAISQIILEKALEYAKDYDCMIHLHLENADTDTVRIIDYSVNKANIRNKKKIVFHHAKPSMLTEIDSLGYSATVYGIDEVLNIVLYNLPPIFMIESDFPDNPSFKKVVYPWELPRKITYFSKKYNINEEYLYKINVDNIEEAYNIRP</sequence>
<dbReference type="PANTHER" id="PTHR42206">
    <property type="entry name" value="METAL-DEPENDENT HYDROLASE-RELATED"/>
    <property type="match status" value="1"/>
</dbReference>
<dbReference type="InterPro" id="IPR011589">
    <property type="entry name" value="UCP004961"/>
</dbReference>
<dbReference type="GeneID" id="14211824"/>
<dbReference type="RefSeq" id="WP_015232221.1">
    <property type="nucleotide sequence ID" value="NC_019791.1"/>
</dbReference>
<dbReference type="Gene3D" id="3.20.20.140">
    <property type="entry name" value="Metal-dependent hydrolases"/>
    <property type="match status" value="1"/>
</dbReference>
<dbReference type="SUPFAM" id="SSF51556">
    <property type="entry name" value="Metallo-dependent hydrolases"/>
    <property type="match status" value="1"/>
</dbReference>
<dbReference type="Proteomes" id="UP000010469">
    <property type="component" value="Chromosome"/>
</dbReference>
<dbReference type="HOGENOM" id="CLU_985571_0_0_2"/>
<gene>
    <name evidence="1" type="ordered locus">Calag_0564</name>
</gene>
<dbReference type="EMBL" id="CP003378">
    <property type="protein sequence ID" value="AFZ70323.1"/>
    <property type="molecule type" value="Genomic_DNA"/>
</dbReference>
<dbReference type="KEGG" id="clg:Calag_0564"/>
<proteinExistence type="predicted"/>
<name>L0A8W6_CALLD</name>
<dbReference type="InterPro" id="IPR001130">
    <property type="entry name" value="TatD-like"/>
</dbReference>
<dbReference type="GO" id="GO:0016788">
    <property type="term" value="F:hydrolase activity, acting on ester bonds"/>
    <property type="evidence" value="ECO:0007669"/>
    <property type="project" value="InterPro"/>
</dbReference>
<organism evidence="1 2">
    <name type="scientific">Caldisphaera lagunensis (strain DSM 15908 / JCM 11604 / ANMR 0165 / IC-154)</name>
    <dbReference type="NCBI Taxonomy" id="1056495"/>
    <lineage>
        <taxon>Archaea</taxon>
        <taxon>Thermoproteota</taxon>
        <taxon>Thermoprotei</taxon>
        <taxon>Acidilobales</taxon>
        <taxon>Caldisphaeraceae</taxon>
        <taxon>Caldisphaera</taxon>
    </lineage>
</organism>
<dbReference type="InParanoid" id="L0A8W6"/>
<keyword evidence="1" id="KW-0378">Hydrolase</keyword>
<dbReference type="Pfam" id="PF01026">
    <property type="entry name" value="TatD_DNase"/>
    <property type="match status" value="1"/>
</dbReference>
<dbReference type="OrthoDB" id="52767at2157"/>
<dbReference type="InterPro" id="IPR032466">
    <property type="entry name" value="Metal_Hydrolase"/>
</dbReference>
<dbReference type="PANTHER" id="PTHR42206:SF1">
    <property type="entry name" value="METAL-DEPENDENT HYDROLASE"/>
    <property type="match status" value="1"/>
</dbReference>
<reference evidence="2" key="1">
    <citation type="submission" date="2012-03" db="EMBL/GenBank/DDBJ databases">
        <title>Complete genome of Caldisphaera lagunensis DSM 15908.</title>
        <authorList>
            <person name="Lucas S."/>
            <person name="Copeland A."/>
            <person name="Lapidus A."/>
            <person name="Glavina del Rio T."/>
            <person name="Dalin E."/>
            <person name="Tice H."/>
            <person name="Bruce D."/>
            <person name="Goodwin L."/>
            <person name="Pitluck S."/>
            <person name="Peters L."/>
            <person name="Mikhailova N."/>
            <person name="Teshima H."/>
            <person name="Kyrpides N."/>
            <person name="Mavromatis K."/>
            <person name="Ivanova N."/>
            <person name="Brettin T."/>
            <person name="Detter J.C."/>
            <person name="Han C."/>
            <person name="Larimer F."/>
            <person name="Land M."/>
            <person name="Hauser L."/>
            <person name="Markowitz V."/>
            <person name="Cheng J.-F."/>
            <person name="Hugenholtz P."/>
            <person name="Woyke T."/>
            <person name="Wu D."/>
            <person name="Spring S."/>
            <person name="Schroeder M."/>
            <person name="Brambilla E."/>
            <person name="Klenk H.-P."/>
            <person name="Eisen J.A."/>
        </authorList>
    </citation>
    <scope>NUCLEOTIDE SEQUENCE [LARGE SCALE GENOMIC DNA]</scope>
    <source>
        <strain evidence="2">DSM 15908 / JCM 11604 / IC-154</strain>
    </source>
</reference>